<reference evidence="2" key="1">
    <citation type="journal article" date="2020" name="Stud. Mycol.">
        <title>101 Dothideomycetes genomes: a test case for predicting lifestyles and emergence of pathogens.</title>
        <authorList>
            <person name="Haridas S."/>
            <person name="Albert R."/>
            <person name="Binder M."/>
            <person name="Bloem J."/>
            <person name="Labutti K."/>
            <person name="Salamov A."/>
            <person name="Andreopoulos B."/>
            <person name="Baker S."/>
            <person name="Barry K."/>
            <person name="Bills G."/>
            <person name="Bluhm B."/>
            <person name="Cannon C."/>
            <person name="Castanera R."/>
            <person name="Culley D."/>
            <person name="Daum C."/>
            <person name="Ezra D."/>
            <person name="Gonzalez J."/>
            <person name="Henrissat B."/>
            <person name="Kuo A."/>
            <person name="Liang C."/>
            <person name="Lipzen A."/>
            <person name="Lutzoni F."/>
            <person name="Magnuson J."/>
            <person name="Mondo S."/>
            <person name="Nolan M."/>
            <person name="Ohm R."/>
            <person name="Pangilinan J."/>
            <person name="Park H.-J."/>
            <person name="Ramirez L."/>
            <person name="Alfaro M."/>
            <person name="Sun H."/>
            <person name="Tritt A."/>
            <person name="Yoshinaga Y."/>
            <person name="Zwiers L.-H."/>
            <person name="Turgeon B."/>
            <person name="Goodwin S."/>
            <person name="Spatafora J."/>
            <person name="Crous P."/>
            <person name="Grigoriev I."/>
        </authorList>
    </citation>
    <scope>NUCLEOTIDE SEQUENCE</scope>
    <source>
        <strain evidence="2">CBS 123094</strain>
    </source>
</reference>
<feature type="signal peptide" evidence="1">
    <location>
        <begin position="1"/>
        <end position="19"/>
    </location>
</feature>
<evidence type="ECO:0000313" key="2">
    <source>
        <dbReference type="EMBL" id="KAF1995651.1"/>
    </source>
</evidence>
<keyword evidence="3" id="KW-1185">Reference proteome</keyword>
<proteinExistence type="predicted"/>
<dbReference type="AlphaFoldDB" id="A0A6A5W6D3"/>
<sequence>MLLRCLLALTCAASGRVLGASLLYTFTRHLTHLRTTSIIGPSRTIVLLLWPVKPCNTACCLSIDGGKSIHSRNPGSGFTPAPATLISIPPLEPRRKRLPPRVLAPLRHRRYCGNSTPVLVQASRGRVTSPT</sequence>
<gene>
    <name evidence="2" type="ORF">P154DRAFT_342896</name>
</gene>
<dbReference type="EMBL" id="ML977636">
    <property type="protein sequence ID" value="KAF1995651.1"/>
    <property type="molecule type" value="Genomic_DNA"/>
</dbReference>
<keyword evidence="1" id="KW-0732">Signal</keyword>
<accession>A0A6A5W6D3</accession>
<feature type="chain" id="PRO_5025585353" description="Secreted protein" evidence="1">
    <location>
        <begin position="20"/>
        <end position="131"/>
    </location>
</feature>
<protein>
    <recommendedName>
        <fullName evidence="4">Secreted protein</fullName>
    </recommendedName>
</protein>
<organism evidence="2 3">
    <name type="scientific">Amniculicola lignicola CBS 123094</name>
    <dbReference type="NCBI Taxonomy" id="1392246"/>
    <lineage>
        <taxon>Eukaryota</taxon>
        <taxon>Fungi</taxon>
        <taxon>Dikarya</taxon>
        <taxon>Ascomycota</taxon>
        <taxon>Pezizomycotina</taxon>
        <taxon>Dothideomycetes</taxon>
        <taxon>Pleosporomycetidae</taxon>
        <taxon>Pleosporales</taxon>
        <taxon>Amniculicolaceae</taxon>
        <taxon>Amniculicola</taxon>
    </lineage>
</organism>
<name>A0A6A5W6D3_9PLEO</name>
<evidence type="ECO:0008006" key="4">
    <source>
        <dbReference type="Google" id="ProtNLM"/>
    </source>
</evidence>
<evidence type="ECO:0000313" key="3">
    <source>
        <dbReference type="Proteomes" id="UP000799779"/>
    </source>
</evidence>
<evidence type="ECO:0000256" key="1">
    <source>
        <dbReference type="SAM" id="SignalP"/>
    </source>
</evidence>
<dbReference type="Proteomes" id="UP000799779">
    <property type="component" value="Unassembled WGS sequence"/>
</dbReference>